<proteinExistence type="predicted"/>
<keyword evidence="1" id="KW-0677">Repeat</keyword>
<name>A7SC52_NEMVE</name>
<sequence>MLEDRQACTKCGSIFRRYFGTTLVKGRSHCRVCCAAVCATCHMVVQNRFKICTRCHIRQKEEEIDTQKALTAIDHAKSGRSDSSTSQISSEYVFINVAASVSLTPEQRKEALFESAKKGDHYAMITLLNAKADVNTKDASRNTPLFYAAEGGHLPCVALLMERGASVTVVNDAGWTPLHALAWKGATDEHVECAEQLIQMGADVFALTSTQETAADLADRCGGKPELVKLLQAAEVDVAIKHLQRMIRKSSEHTHAHTLFSTVDIICFPLRP</sequence>
<dbReference type="EMBL" id="DS469621">
    <property type="protein sequence ID" value="EDO38700.1"/>
    <property type="molecule type" value="Genomic_DNA"/>
</dbReference>
<dbReference type="eggNOG" id="KOG2319">
    <property type="taxonomic scope" value="Eukaryota"/>
</dbReference>
<reference evidence="4 5" key="1">
    <citation type="journal article" date="2007" name="Science">
        <title>Sea anemone genome reveals ancestral eumetazoan gene repertoire and genomic organization.</title>
        <authorList>
            <person name="Putnam N.H."/>
            <person name="Srivastava M."/>
            <person name="Hellsten U."/>
            <person name="Dirks B."/>
            <person name="Chapman J."/>
            <person name="Salamov A."/>
            <person name="Terry A."/>
            <person name="Shapiro H."/>
            <person name="Lindquist E."/>
            <person name="Kapitonov V.V."/>
            <person name="Jurka J."/>
            <person name="Genikhovich G."/>
            <person name="Grigoriev I.V."/>
            <person name="Lucas S.M."/>
            <person name="Steele R.E."/>
            <person name="Finnerty J.R."/>
            <person name="Technau U."/>
            <person name="Martindale M.Q."/>
            <person name="Rokhsar D.S."/>
        </authorList>
    </citation>
    <scope>NUCLEOTIDE SEQUENCE [LARGE SCALE GENOMIC DNA]</scope>
    <source>
        <strain evidence="5">CH2 X CH6</strain>
    </source>
</reference>
<evidence type="ECO:0000256" key="1">
    <source>
        <dbReference type="ARBA" id="ARBA00022737"/>
    </source>
</evidence>
<feature type="repeat" description="ANK" evidence="3">
    <location>
        <begin position="173"/>
        <end position="209"/>
    </location>
</feature>
<dbReference type="InterPro" id="IPR036770">
    <property type="entry name" value="Ankyrin_rpt-contain_sf"/>
</dbReference>
<gene>
    <name evidence="4" type="ORF">NEMVEDRAFT_v1g244239</name>
</gene>
<dbReference type="SMART" id="SM00248">
    <property type="entry name" value="ANK"/>
    <property type="match status" value="3"/>
</dbReference>
<dbReference type="Pfam" id="PF12796">
    <property type="entry name" value="Ank_2"/>
    <property type="match status" value="1"/>
</dbReference>
<dbReference type="InParanoid" id="A7SC52"/>
<dbReference type="PANTHER" id="PTHR24171:SF9">
    <property type="entry name" value="ANKYRIN REPEAT DOMAIN-CONTAINING PROTEIN 39"/>
    <property type="match status" value="1"/>
</dbReference>
<dbReference type="PROSITE" id="PS50088">
    <property type="entry name" value="ANK_REPEAT"/>
    <property type="match status" value="2"/>
</dbReference>
<keyword evidence="5" id="KW-1185">Reference proteome</keyword>
<keyword evidence="2 3" id="KW-0040">ANK repeat</keyword>
<dbReference type="STRING" id="45351.A7SC52"/>
<organism evidence="4 5">
    <name type="scientific">Nematostella vectensis</name>
    <name type="common">Starlet sea anemone</name>
    <dbReference type="NCBI Taxonomy" id="45351"/>
    <lineage>
        <taxon>Eukaryota</taxon>
        <taxon>Metazoa</taxon>
        <taxon>Cnidaria</taxon>
        <taxon>Anthozoa</taxon>
        <taxon>Hexacorallia</taxon>
        <taxon>Actiniaria</taxon>
        <taxon>Edwardsiidae</taxon>
        <taxon>Nematostella</taxon>
    </lineage>
</organism>
<dbReference type="HOGENOM" id="CLU_1024150_0_0_1"/>
<dbReference type="InterPro" id="IPR002110">
    <property type="entry name" value="Ankyrin_rpt"/>
</dbReference>
<dbReference type="Proteomes" id="UP000001593">
    <property type="component" value="Unassembled WGS sequence"/>
</dbReference>
<dbReference type="PROSITE" id="PS50297">
    <property type="entry name" value="ANK_REP_REGION"/>
    <property type="match status" value="1"/>
</dbReference>
<dbReference type="PhylomeDB" id="A7SC52"/>
<accession>A7SC52</accession>
<dbReference type="PANTHER" id="PTHR24171">
    <property type="entry name" value="ANKYRIN REPEAT DOMAIN-CONTAINING PROTEIN 39-RELATED"/>
    <property type="match status" value="1"/>
</dbReference>
<evidence type="ECO:0000256" key="3">
    <source>
        <dbReference type="PROSITE-ProRule" id="PRU00023"/>
    </source>
</evidence>
<evidence type="ECO:0000313" key="4">
    <source>
        <dbReference type="EMBL" id="EDO38700.1"/>
    </source>
</evidence>
<feature type="repeat" description="ANK" evidence="3">
    <location>
        <begin position="140"/>
        <end position="172"/>
    </location>
</feature>
<dbReference type="SUPFAM" id="SSF48403">
    <property type="entry name" value="Ankyrin repeat"/>
    <property type="match status" value="1"/>
</dbReference>
<evidence type="ECO:0000313" key="5">
    <source>
        <dbReference type="Proteomes" id="UP000001593"/>
    </source>
</evidence>
<dbReference type="AlphaFoldDB" id="A7SC52"/>
<dbReference type="Gene3D" id="1.25.40.20">
    <property type="entry name" value="Ankyrin repeat-containing domain"/>
    <property type="match status" value="1"/>
</dbReference>
<protein>
    <submittedName>
        <fullName evidence="4">Uncharacterized protein</fullName>
    </submittedName>
</protein>
<evidence type="ECO:0000256" key="2">
    <source>
        <dbReference type="ARBA" id="ARBA00023043"/>
    </source>
</evidence>